<feature type="transmembrane region" description="Helical" evidence="5">
    <location>
        <begin position="188"/>
        <end position="211"/>
    </location>
</feature>
<feature type="domain" description="EamA" evidence="6">
    <location>
        <begin position="28"/>
        <end position="150"/>
    </location>
</feature>
<evidence type="ECO:0000313" key="7">
    <source>
        <dbReference type="EMBL" id="NOK34192.1"/>
    </source>
</evidence>
<reference evidence="7 8" key="1">
    <citation type="submission" date="2020-05" db="EMBL/GenBank/DDBJ databases">
        <authorList>
            <person name="Whitworth D."/>
        </authorList>
    </citation>
    <scope>NUCLEOTIDE SEQUENCE [LARGE SCALE GENOMIC DNA]</scope>
    <source>
        <strain evidence="7 8">AB043B</strain>
    </source>
</reference>
<feature type="transmembrane region" description="Helical" evidence="5">
    <location>
        <begin position="159"/>
        <end position="181"/>
    </location>
</feature>
<dbReference type="SUPFAM" id="SSF103481">
    <property type="entry name" value="Multidrug resistance efflux transporter EmrE"/>
    <property type="match status" value="2"/>
</dbReference>
<evidence type="ECO:0000259" key="6">
    <source>
        <dbReference type="Pfam" id="PF00892"/>
    </source>
</evidence>
<dbReference type="PANTHER" id="PTHR32322">
    <property type="entry name" value="INNER MEMBRANE TRANSPORTER"/>
    <property type="match status" value="1"/>
</dbReference>
<feature type="transmembrane region" description="Helical" evidence="5">
    <location>
        <begin position="223"/>
        <end position="241"/>
    </location>
</feature>
<comment type="subcellular location">
    <subcellularLocation>
        <location evidence="1">Membrane</location>
        <topology evidence="1">Multi-pass membrane protein</topology>
    </subcellularLocation>
</comment>
<evidence type="ECO:0000256" key="5">
    <source>
        <dbReference type="SAM" id="Phobius"/>
    </source>
</evidence>
<dbReference type="InterPro" id="IPR037185">
    <property type="entry name" value="EmrE-like"/>
</dbReference>
<evidence type="ECO:0000313" key="8">
    <source>
        <dbReference type="Proteomes" id="UP000563426"/>
    </source>
</evidence>
<name>A0A7Y4NSQ7_9BACT</name>
<dbReference type="AlphaFoldDB" id="A0A7Y4NSQ7"/>
<dbReference type="GO" id="GO:0016020">
    <property type="term" value="C:membrane"/>
    <property type="evidence" value="ECO:0007669"/>
    <property type="project" value="UniProtKB-SubCell"/>
</dbReference>
<evidence type="ECO:0000256" key="2">
    <source>
        <dbReference type="ARBA" id="ARBA00022692"/>
    </source>
</evidence>
<accession>A0A7Y4NSQ7</accession>
<organism evidence="7 8">
    <name type="scientific">Corallococcus exercitus</name>
    <dbReference type="NCBI Taxonomy" id="2316736"/>
    <lineage>
        <taxon>Bacteria</taxon>
        <taxon>Pseudomonadati</taxon>
        <taxon>Myxococcota</taxon>
        <taxon>Myxococcia</taxon>
        <taxon>Myxococcales</taxon>
        <taxon>Cystobacterineae</taxon>
        <taxon>Myxococcaceae</taxon>
        <taxon>Corallococcus</taxon>
    </lineage>
</organism>
<feature type="transmembrane region" description="Helical" evidence="5">
    <location>
        <begin position="82"/>
        <end position="101"/>
    </location>
</feature>
<dbReference type="InterPro" id="IPR000620">
    <property type="entry name" value="EamA_dom"/>
</dbReference>
<dbReference type="Pfam" id="PF00892">
    <property type="entry name" value="EamA"/>
    <property type="match status" value="2"/>
</dbReference>
<dbReference type="Proteomes" id="UP000563426">
    <property type="component" value="Unassembled WGS sequence"/>
</dbReference>
<evidence type="ECO:0000256" key="3">
    <source>
        <dbReference type="ARBA" id="ARBA00022989"/>
    </source>
</evidence>
<dbReference type="RefSeq" id="WP_171435118.1">
    <property type="nucleotide sequence ID" value="NZ_JABFJV010000062.1"/>
</dbReference>
<dbReference type="EMBL" id="JABFJV010000062">
    <property type="protein sequence ID" value="NOK34192.1"/>
    <property type="molecule type" value="Genomic_DNA"/>
</dbReference>
<proteinExistence type="predicted"/>
<feature type="transmembrane region" description="Helical" evidence="5">
    <location>
        <begin position="49"/>
        <end position="70"/>
    </location>
</feature>
<dbReference type="PANTHER" id="PTHR32322:SF9">
    <property type="entry name" value="AMINO-ACID METABOLITE EFFLUX PUMP-RELATED"/>
    <property type="match status" value="1"/>
</dbReference>
<feature type="transmembrane region" description="Helical" evidence="5">
    <location>
        <begin position="253"/>
        <end position="270"/>
    </location>
</feature>
<keyword evidence="8" id="KW-1185">Reference proteome</keyword>
<feature type="transmembrane region" description="Helical" evidence="5">
    <location>
        <begin position="25"/>
        <end position="43"/>
    </location>
</feature>
<evidence type="ECO:0000256" key="1">
    <source>
        <dbReference type="ARBA" id="ARBA00004141"/>
    </source>
</evidence>
<feature type="domain" description="EamA" evidence="6">
    <location>
        <begin position="162"/>
        <end position="293"/>
    </location>
</feature>
<feature type="transmembrane region" description="Helical" evidence="5">
    <location>
        <begin position="276"/>
        <end position="294"/>
    </location>
</feature>
<keyword evidence="3 5" id="KW-1133">Transmembrane helix</keyword>
<keyword evidence="4 5" id="KW-0472">Membrane</keyword>
<dbReference type="Gene3D" id="1.10.3730.20">
    <property type="match status" value="1"/>
</dbReference>
<keyword evidence="2 5" id="KW-0812">Transmembrane</keyword>
<comment type="caution">
    <text evidence="7">The sequence shown here is derived from an EMBL/GenBank/DDBJ whole genome shotgun (WGS) entry which is preliminary data.</text>
</comment>
<dbReference type="InterPro" id="IPR050638">
    <property type="entry name" value="AA-Vitamin_Transporters"/>
</dbReference>
<feature type="transmembrane region" description="Helical" evidence="5">
    <location>
        <begin position="107"/>
        <end position="128"/>
    </location>
</feature>
<evidence type="ECO:0000256" key="4">
    <source>
        <dbReference type="ARBA" id="ARBA00023136"/>
    </source>
</evidence>
<gene>
    <name evidence="7" type="ORF">HMI49_13400</name>
</gene>
<protein>
    <submittedName>
        <fullName evidence="7">DMT family transporter</fullName>
    </submittedName>
</protein>
<sequence length="303" mass="31222">MSASVPHPQAVTPTFNRAWLTPLELGGLAAIWGASFLFLRIAAPAFGPIPLVALRLVLGSAVLMPFLWRARSAIRPSLWPRLALVGVINAAVPFSLFAWAARQAPAGVGAITNSMAVLFTALVAFVFYGERIGGRRAVALLAGFAGVVVLASGKAAGASVAWAVAAGTTGAFLYGIGANLVRRHLTGLPAAAVAAATLACGAVLLLPFAVVMWPTEPIGLRPWLAATALGIVCTGFGYAVFYRLIQRIGAARAVVVTYLVPLFAVAWAWLLLGEPLTPTLLVAGTLILGSVALGQPPSATKKA</sequence>